<dbReference type="Proteomes" id="UP001152622">
    <property type="component" value="Chromosome 1"/>
</dbReference>
<evidence type="ECO:0000313" key="2">
    <source>
        <dbReference type="Proteomes" id="UP001152622"/>
    </source>
</evidence>
<sequence>MPGYPDNIRASDRGTFLVGINTIRFRGRLPPSFLDLIGPYPAIKRFITKVVPLSWYSMLLPRYGLVLELGQNGEVSGQSARPQRQPDVGSQRRLPAWRPSLPGKHQTALPACHRGGQITLALRGWGWGGGPTCEKMATVLGGGYT</sequence>
<protein>
    <submittedName>
        <fullName evidence="1">Uncharacterized protein</fullName>
    </submittedName>
</protein>
<reference evidence="1" key="1">
    <citation type="journal article" date="2023" name="Science">
        <title>Genome structures resolve the early diversification of teleost fishes.</title>
        <authorList>
            <person name="Parey E."/>
            <person name="Louis A."/>
            <person name="Montfort J."/>
            <person name="Bouchez O."/>
            <person name="Roques C."/>
            <person name="Iampietro C."/>
            <person name="Lluch J."/>
            <person name="Castinel A."/>
            <person name="Donnadieu C."/>
            <person name="Desvignes T."/>
            <person name="Floi Bucao C."/>
            <person name="Jouanno E."/>
            <person name="Wen M."/>
            <person name="Mejri S."/>
            <person name="Dirks R."/>
            <person name="Jansen H."/>
            <person name="Henkel C."/>
            <person name="Chen W.J."/>
            <person name="Zahm M."/>
            <person name="Cabau C."/>
            <person name="Klopp C."/>
            <person name="Thompson A.W."/>
            <person name="Robinson-Rechavi M."/>
            <person name="Braasch I."/>
            <person name="Lecointre G."/>
            <person name="Bobe J."/>
            <person name="Postlethwait J.H."/>
            <person name="Berthelot C."/>
            <person name="Roest Crollius H."/>
            <person name="Guiguen Y."/>
        </authorList>
    </citation>
    <scope>NUCLEOTIDE SEQUENCE</scope>
    <source>
        <strain evidence="1">WJC10195</strain>
    </source>
</reference>
<comment type="caution">
    <text evidence="1">The sequence shown here is derived from an EMBL/GenBank/DDBJ whole genome shotgun (WGS) entry which is preliminary data.</text>
</comment>
<dbReference type="EMBL" id="JAINUF010000001">
    <property type="protein sequence ID" value="KAJ8381976.1"/>
    <property type="molecule type" value="Genomic_DNA"/>
</dbReference>
<organism evidence="1 2">
    <name type="scientific">Synaphobranchus kaupii</name>
    <name type="common">Kaup's arrowtooth eel</name>
    <dbReference type="NCBI Taxonomy" id="118154"/>
    <lineage>
        <taxon>Eukaryota</taxon>
        <taxon>Metazoa</taxon>
        <taxon>Chordata</taxon>
        <taxon>Craniata</taxon>
        <taxon>Vertebrata</taxon>
        <taxon>Euteleostomi</taxon>
        <taxon>Actinopterygii</taxon>
        <taxon>Neopterygii</taxon>
        <taxon>Teleostei</taxon>
        <taxon>Anguilliformes</taxon>
        <taxon>Synaphobranchidae</taxon>
        <taxon>Synaphobranchus</taxon>
    </lineage>
</organism>
<dbReference type="AlphaFoldDB" id="A0A9Q1GD00"/>
<gene>
    <name evidence="1" type="ORF">SKAU_G00027540</name>
</gene>
<proteinExistence type="predicted"/>
<keyword evidence="2" id="KW-1185">Reference proteome</keyword>
<evidence type="ECO:0000313" key="1">
    <source>
        <dbReference type="EMBL" id="KAJ8381976.1"/>
    </source>
</evidence>
<name>A0A9Q1GD00_SYNKA</name>
<accession>A0A9Q1GD00</accession>
<dbReference type="OrthoDB" id="8892208at2759"/>